<organism evidence="6 7">
    <name type="scientific">Hibiscus syriacus</name>
    <name type="common">Rose of Sharon</name>
    <dbReference type="NCBI Taxonomy" id="106335"/>
    <lineage>
        <taxon>Eukaryota</taxon>
        <taxon>Viridiplantae</taxon>
        <taxon>Streptophyta</taxon>
        <taxon>Embryophyta</taxon>
        <taxon>Tracheophyta</taxon>
        <taxon>Spermatophyta</taxon>
        <taxon>Magnoliopsida</taxon>
        <taxon>eudicotyledons</taxon>
        <taxon>Gunneridae</taxon>
        <taxon>Pentapetalae</taxon>
        <taxon>rosids</taxon>
        <taxon>malvids</taxon>
        <taxon>Malvales</taxon>
        <taxon>Malvaceae</taxon>
        <taxon>Malvoideae</taxon>
        <taxon>Hibiscus</taxon>
    </lineage>
</organism>
<evidence type="ECO:0000259" key="5">
    <source>
        <dbReference type="PROSITE" id="PS50893"/>
    </source>
</evidence>
<dbReference type="InterPro" id="IPR052215">
    <property type="entry name" value="Plant_ABCG"/>
</dbReference>
<sequence>MKPLMQIHFRADIVGLSIWFGNVNYLFPASIRTPILQGLTGFASPGELLAIMGPSGCGKYTLLNALAGRLEPNTRQAGEILINGHEQNMAYGTSAYVTQDDAFIHTLTVRKPCTTRLSSCCRIPCRGQTRKRAEMTIREMGLQKAMNTRVGGWGSKGLSGGEKRRLSICIEILTCPKLLFLDEPTSGLDSAASYHVMKSIASLNQRDDIGRTIIASIHQPSSEVFHLFQNLFLLSAGETVYFGTLSAANLVTPSLFFSYYS</sequence>
<dbReference type="Proteomes" id="UP000436088">
    <property type="component" value="Unassembled WGS sequence"/>
</dbReference>
<protein>
    <submittedName>
        <fullName evidence="6">ABC transporter G family member 11</fullName>
    </submittedName>
</protein>
<accession>A0A6A2XAU1</accession>
<proteinExistence type="inferred from homology"/>
<dbReference type="Gene3D" id="3.40.50.300">
    <property type="entry name" value="P-loop containing nucleotide triphosphate hydrolases"/>
    <property type="match status" value="1"/>
</dbReference>
<evidence type="ECO:0000256" key="1">
    <source>
        <dbReference type="ARBA" id="ARBA00005814"/>
    </source>
</evidence>
<evidence type="ECO:0000256" key="3">
    <source>
        <dbReference type="ARBA" id="ARBA00022741"/>
    </source>
</evidence>
<dbReference type="SUPFAM" id="SSF52540">
    <property type="entry name" value="P-loop containing nucleoside triphosphate hydrolases"/>
    <property type="match status" value="1"/>
</dbReference>
<dbReference type="PANTHER" id="PTHR48042">
    <property type="entry name" value="ABC TRANSPORTER G FAMILY MEMBER 11"/>
    <property type="match status" value="1"/>
</dbReference>
<evidence type="ECO:0000256" key="2">
    <source>
        <dbReference type="ARBA" id="ARBA00022448"/>
    </source>
</evidence>
<dbReference type="InterPro" id="IPR027417">
    <property type="entry name" value="P-loop_NTPase"/>
</dbReference>
<feature type="domain" description="ABC transporter" evidence="5">
    <location>
        <begin position="18"/>
        <end position="261"/>
    </location>
</feature>
<dbReference type="GO" id="GO:0005524">
    <property type="term" value="F:ATP binding"/>
    <property type="evidence" value="ECO:0007669"/>
    <property type="project" value="UniProtKB-KW"/>
</dbReference>
<dbReference type="AlphaFoldDB" id="A0A6A2XAU1"/>
<reference evidence="6" key="1">
    <citation type="submission" date="2019-09" db="EMBL/GenBank/DDBJ databases">
        <title>Draft genome information of white flower Hibiscus syriacus.</title>
        <authorList>
            <person name="Kim Y.-M."/>
        </authorList>
    </citation>
    <scope>NUCLEOTIDE SEQUENCE [LARGE SCALE GENOMIC DNA]</scope>
    <source>
        <strain evidence="6">YM2019G1</strain>
    </source>
</reference>
<keyword evidence="7" id="KW-1185">Reference proteome</keyword>
<dbReference type="PROSITE" id="PS00211">
    <property type="entry name" value="ABC_TRANSPORTER_1"/>
    <property type="match status" value="1"/>
</dbReference>
<gene>
    <name evidence="6" type="ORF">F3Y22_tig00111835pilonHSYRG00228</name>
</gene>
<comment type="similarity">
    <text evidence="1">Belongs to the ABC transporter superfamily. ABCG family. Eye pigment precursor importer (TC 3.A.1.204) subfamily.</text>
</comment>
<keyword evidence="3" id="KW-0547">Nucleotide-binding</keyword>
<dbReference type="PROSITE" id="PS50893">
    <property type="entry name" value="ABC_TRANSPORTER_2"/>
    <property type="match status" value="1"/>
</dbReference>
<dbReference type="InterPro" id="IPR017871">
    <property type="entry name" value="ABC_transporter-like_CS"/>
</dbReference>
<dbReference type="PANTHER" id="PTHR48042:SF1">
    <property type="entry name" value="ABC TRANSPORTER G FAMILY MEMBER 11-LIKE"/>
    <property type="match status" value="1"/>
</dbReference>
<evidence type="ECO:0000313" key="6">
    <source>
        <dbReference type="EMBL" id="KAE8672701.1"/>
    </source>
</evidence>
<dbReference type="GO" id="GO:0016887">
    <property type="term" value="F:ATP hydrolysis activity"/>
    <property type="evidence" value="ECO:0007669"/>
    <property type="project" value="InterPro"/>
</dbReference>
<dbReference type="Pfam" id="PF00005">
    <property type="entry name" value="ABC_tran"/>
    <property type="match status" value="1"/>
</dbReference>
<evidence type="ECO:0000313" key="7">
    <source>
        <dbReference type="Proteomes" id="UP000436088"/>
    </source>
</evidence>
<name>A0A6A2XAU1_HIBSY</name>
<keyword evidence="2" id="KW-0813">Transport</keyword>
<dbReference type="EMBL" id="VEPZ02001442">
    <property type="protein sequence ID" value="KAE8672701.1"/>
    <property type="molecule type" value="Genomic_DNA"/>
</dbReference>
<dbReference type="SMART" id="SM00382">
    <property type="entry name" value="AAA"/>
    <property type="match status" value="1"/>
</dbReference>
<dbReference type="InterPro" id="IPR003593">
    <property type="entry name" value="AAA+_ATPase"/>
</dbReference>
<evidence type="ECO:0000256" key="4">
    <source>
        <dbReference type="ARBA" id="ARBA00022840"/>
    </source>
</evidence>
<comment type="caution">
    <text evidence="6">The sequence shown here is derived from an EMBL/GenBank/DDBJ whole genome shotgun (WGS) entry which is preliminary data.</text>
</comment>
<keyword evidence="4" id="KW-0067">ATP-binding</keyword>
<dbReference type="InterPro" id="IPR003439">
    <property type="entry name" value="ABC_transporter-like_ATP-bd"/>
</dbReference>